<organism evidence="2">
    <name type="scientific">uncultured Thermomicrobiales bacterium</name>
    <dbReference type="NCBI Taxonomy" id="1645740"/>
    <lineage>
        <taxon>Bacteria</taxon>
        <taxon>Pseudomonadati</taxon>
        <taxon>Thermomicrobiota</taxon>
        <taxon>Thermomicrobia</taxon>
        <taxon>Thermomicrobiales</taxon>
        <taxon>environmental samples</taxon>
    </lineage>
</organism>
<accession>A0A6J4VB23</accession>
<feature type="region of interest" description="Disordered" evidence="1">
    <location>
        <begin position="20"/>
        <end position="94"/>
    </location>
</feature>
<evidence type="ECO:0000313" key="2">
    <source>
        <dbReference type="EMBL" id="CAA9574378.1"/>
    </source>
</evidence>
<name>A0A6J4VB23_9BACT</name>
<feature type="compositionally biased region" description="Basic and acidic residues" evidence="1">
    <location>
        <begin position="76"/>
        <end position="94"/>
    </location>
</feature>
<sequence length="94" mass="10688">ATSIFFRNRCYTVRRLPRRAPVSPCGPGATRGRSSRRFRAARSWSRLRLRGRDPADGRIAGGRHPGHQGPAQHAFLHADRRDHARDRDPDHLAM</sequence>
<feature type="compositionally biased region" description="Basic residues" evidence="1">
    <location>
        <begin position="33"/>
        <end position="49"/>
    </location>
</feature>
<protein>
    <submittedName>
        <fullName evidence="2">Uncharacterized protein</fullName>
    </submittedName>
</protein>
<proteinExistence type="predicted"/>
<dbReference type="AlphaFoldDB" id="A0A6J4VB23"/>
<feature type="non-terminal residue" evidence="2">
    <location>
        <position position="94"/>
    </location>
</feature>
<reference evidence="2" key="1">
    <citation type="submission" date="2020-02" db="EMBL/GenBank/DDBJ databases">
        <authorList>
            <person name="Meier V. D."/>
        </authorList>
    </citation>
    <scope>NUCLEOTIDE SEQUENCE</scope>
    <source>
        <strain evidence="2">AVDCRST_MAG87</strain>
    </source>
</reference>
<feature type="non-terminal residue" evidence="2">
    <location>
        <position position="1"/>
    </location>
</feature>
<dbReference type="EMBL" id="CADCWJ010000598">
    <property type="protein sequence ID" value="CAA9574378.1"/>
    <property type="molecule type" value="Genomic_DNA"/>
</dbReference>
<evidence type="ECO:0000256" key="1">
    <source>
        <dbReference type="SAM" id="MobiDB-lite"/>
    </source>
</evidence>
<gene>
    <name evidence="2" type="ORF">AVDCRST_MAG87-2736</name>
</gene>